<keyword evidence="7" id="KW-1185">Reference proteome</keyword>
<dbReference type="AlphaFoldDB" id="A0A1I5WFL9"/>
<dbReference type="GO" id="GO:0042597">
    <property type="term" value="C:periplasmic space"/>
    <property type="evidence" value="ECO:0007669"/>
    <property type="project" value="UniProtKB-SubCell"/>
</dbReference>
<sequence>MFVQKTALLSALASALLASASLQAAETLTALGDGEGRLDIVAWPGYIERGETDKGYDWVTGFEQQTGCKVNVKTAATSDEMVSLMAKGGYDLVTASGDASLRLIAGKRVQPVNIDLIPNWKHVDDRLKDAPWHTVAGQHYGTPYQWGPNVLMYNSNVFKEAPTSWKVVFEEQTLADGKSNKGRVQAYDGPIYIADAALYLKASKPELGIDDPYLLNETQYAAVLELLRAQQPLIHRYWHDVTVQMNDFKNEGVVASGAWPYQVNALQLEKQPIASVVPVEGATGWADTTMLHAEAKHPNCAYKWMNWSLEPKVQGDLAAWFGSLPAVPAACQGNELLGAEGCKTNGFDKFEQIAFWKTPQAEGGKYVPYSRWTQDYIAIMGGR</sequence>
<organism evidence="6 7">
    <name type="scientific">Pseudomonas borbori</name>
    <dbReference type="NCBI Taxonomy" id="289003"/>
    <lineage>
        <taxon>Bacteria</taxon>
        <taxon>Pseudomonadati</taxon>
        <taxon>Pseudomonadota</taxon>
        <taxon>Gammaproteobacteria</taxon>
        <taxon>Pseudomonadales</taxon>
        <taxon>Pseudomonadaceae</taxon>
        <taxon>Pseudomonas</taxon>
    </lineage>
</organism>
<name>A0A1I5WFL9_9PSED</name>
<gene>
    <name evidence="6" type="ORF">SAMN05216190_13912</name>
</gene>
<accession>A0A1I5WFL9</accession>
<evidence type="ECO:0000256" key="1">
    <source>
        <dbReference type="ARBA" id="ARBA00004418"/>
    </source>
</evidence>
<dbReference type="CDD" id="cd13588">
    <property type="entry name" value="PBP2_polyamine_1"/>
    <property type="match status" value="1"/>
</dbReference>
<evidence type="ECO:0000313" key="7">
    <source>
        <dbReference type="Proteomes" id="UP000198784"/>
    </source>
</evidence>
<comment type="subcellular location">
    <subcellularLocation>
        <location evidence="1">Periplasm</location>
    </subcellularLocation>
</comment>
<dbReference type="InterPro" id="IPR006059">
    <property type="entry name" value="SBP"/>
</dbReference>
<dbReference type="PANTHER" id="PTHR30222">
    <property type="entry name" value="SPERMIDINE/PUTRESCINE-BINDING PERIPLASMIC PROTEIN"/>
    <property type="match status" value="1"/>
</dbReference>
<dbReference type="InterPro" id="IPR001188">
    <property type="entry name" value="Sperm_putr-bd"/>
</dbReference>
<dbReference type="OrthoDB" id="9813777at2"/>
<keyword evidence="3 5" id="KW-0732">Signal</keyword>
<keyword evidence="4" id="KW-0574">Periplasm</keyword>
<dbReference type="STRING" id="289003.SAMN05216190_13912"/>
<evidence type="ECO:0000256" key="3">
    <source>
        <dbReference type="ARBA" id="ARBA00022729"/>
    </source>
</evidence>
<keyword evidence="2" id="KW-0813">Transport</keyword>
<dbReference type="Pfam" id="PF13416">
    <property type="entry name" value="SBP_bac_8"/>
    <property type="match status" value="1"/>
</dbReference>
<dbReference type="NCBIfam" id="NF041888">
    <property type="entry name" value="ABC_SBP_YdcS"/>
    <property type="match status" value="1"/>
</dbReference>
<feature type="chain" id="PRO_5011442174" evidence="5">
    <location>
        <begin position="25"/>
        <end position="383"/>
    </location>
</feature>
<evidence type="ECO:0000256" key="4">
    <source>
        <dbReference type="ARBA" id="ARBA00022764"/>
    </source>
</evidence>
<dbReference type="GO" id="GO:0019808">
    <property type="term" value="F:polyamine binding"/>
    <property type="evidence" value="ECO:0007669"/>
    <property type="project" value="InterPro"/>
</dbReference>
<evidence type="ECO:0000313" key="6">
    <source>
        <dbReference type="EMBL" id="SFQ18491.1"/>
    </source>
</evidence>
<protein>
    <submittedName>
        <fullName evidence="6">Putative spermidine/putrescine transport system substrate-binding protein</fullName>
    </submittedName>
</protein>
<feature type="signal peptide" evidence="5">
    <location>
        <begin position="1"/>
        <end position="24"/>
    </location>
</feature>
<proteinExistence type="predicted"/>
<dbReference type="RefSeq" id="WP_090505253.1">
    <property type="nucleotide sequence ID" value="NZ_FOWX01000039.1"/>
</dbReference>
<dbReference type="Gene3D" id="3.40.190.10">
    <property type="entry name" value="Periplasmic binding protein-like II"/>
    <property type="match status" value="2"/>
</dbReference>
<dbReference type="SUPFAM" id="SSF53850">
    <property type="entry name" value="Periplasmic binding protein-like II"/>
    <property type="match status" value="1"/>
</dbReference>
<reference evidence="7" key="1">
    <citation type="submission" date="2016-10" db="EMBL/GenBank/DDBJ databases">
        <authorList>
            <person name="Varghese N."/>
            <person name="Submissions S."/>
        </authorList>
    </citation>
    <scope>NUCLEOTIDE SEQUENCE [LARGE SCALE GENOMIC DNA]</scope>
    <source>
        <strain evidence="7">DSM 17834</strain>
    </source>
</reference>
<dbReference type="PRINTS" id="PR00909">
    <property type="entry name" value="SPERMDNBNDNG"/>
</dbReference>
<evidence type="ECO:0000256" key="2">
    <source>
        <dbReference type="ARBA" id="ARBA00022448"/>
    </source>
</evidence>
<dbReference type="GO" id="GO:0015846">
    <property type="term" value="P:polyamine transport"/>
    <property type="evidence" value="ECO:0007669"/>
    <property type="project" value="InterPro"/>
</dbReference>
<dbReference type="EMBL" id="FOWX01000039">
    <property type="protein sequence ID" value="SFQ18491.1"/>
    <property type="molecule type" value="Genomic_DNA"/>
</dbReference>
<evidence type="ECO:0000256" key="5">
    <source>
        <dbReference type="SAM" id="SignalP"/>
    </source>
</evidence>
<dbReference type="Proteomes" id="UP000198784">
    <property type="component" value="Unassembled WGS sequence"/>
</dbReference>
<dbReference type="PANTHER" id="PTHR30222:SF18">
    <property type="entry name" value="BIFUNCTIONAL POLYHYDROXYBUTYRATE SYNTHASE _ ABC TRANSPORTER PERIPLASMIC BINDING PROTEIN-RELATED"/>
    <property type="match status" value="1"/>
</dbReference>